<dbReference type="RefSeq" id="WP_375539669.1">
    <property type="nucleotide sequence ID" value="NZ_JACCHL010000001.1"/>
</dbReference>
<protein>
    <recommendedName>
        <fullName evidence="2">DUF397 domain-containing protein</fullName>
    </recommendedName>
</protein>
<dbReference type="AlphaFoldDB" id="A0A7Y9XH62"/>
<evidence type="ECO:0000259" key="2">
    <source>
        <dbReference type="Pfam" id="PF04149"/>
    </source>
</evidence>
<proteinExistence type="predicted"/>
<accession>A0A7Y9XH62</accession>
<feature type="region of interest" description="Disordered" evidence="1">
    <location>
        <begin position="1"/>
        <end position="21"/>
    </location>
</feature>
<dbReference type="EMBL" id="JACCHL010000001">
    <property type="protein sequence ID" value="NYH54380.1"/>
    <property type="molecule type" value="Genomic_DNA"/>
</dbReference>
<feature type="compositionally biased region" description="Basic and acidic residues" evidence="1">
    <location>
        <begin position="1"/>
        <end position="12"/>
    </location>
</feature>
<reference evidence="3 4" key="1">
    <citation type="submission" date="2020-07" db="EMBL/GenBank/DDBJ databases">
        <title>Sequencing the genomes of 1000 actinobacteria strains.</title>
        <authorList>
            <person name="Klenk H.-P."/>
        </authorList>
    </citation>
    <scope>NUCLEOTIDE SEQUENCE [LARGE SCALE GENOMIC DNA]</scope>
    <source>
        <strain evidence="3 4">DSM 45278</strain>
    </source>
</reference>
<evidence type="ECO:0000313" key="3">
    <source>
        <dbReference type="EMBL" id="NYH54380.1"/>
    </source>
</evidence>
<name>A0A7Y9XH62_9ACTN</name>
<sequence>MTKSKLSPEWKKSSYSGGNGGDCVEARQNAARAAVAVRDTQNRHLGHLEANNTEWTALLGAVKG</sequence>
<organism evidence="3 4">
    <name type="scientific">Nocardiopsis sinuspersici</name>
    <dbReference type="NCBI Taxonomy" id="501010"/>
    <lineage>
        <taxon>Bacteria</taxon>
        <taxon>Bacillati</taxon>
        <taxon>Actinomycetota</taxon>
        <taxon>Actinomycetes</taxon>
        <taxon>Streptosporangiales</taxon>
        <taxon>Nocardiopsidaceae</taxon>
        <taxon>Nocardiopsis</taxon>
    </lineage>
</organism>
<dbReference type="Proteomes" id="UP000584931">
    <property type="component" value="Unassembled WGS sequence"/>
</dbReference>
<evidence type="ECO:0000313" key="4">
    <source>
        <dbReference type="Proteomes" id="UP000584931"/>
    </source>
</evidence>
<evidence type="ECO:0000256" key="1">
    <source>
        <dbReference type="SAM" id="MobiDB-lite"/>
    </source>
</evidence>
<comment type="caution">
    <text evidence="3">The sequence shown here is derived from an EMBL/GenBank/DDBJ whole genome shotgun (WGS) entry which is preliminary data.</text>
</comment>
<gene>
    <name evidence="3" type="ORF">HNR06_003969</name>
</gene>
<dbReference type="Pfam" id="PF04149">
    <property type="entry name" value="DUF397"/>
    <property type="match status" value="1"/>
</dbReference>
<dbReference type="InterPro" id="IPR007278">
    <property type="entry name" value="DUF397"/>
</dbReference>
<feature type="domain" description="DUF397" evidence="2">
    <location>
        <begin position="9"/>
        <end position="63"/>
    </location>
</feature>